<sequence>MKTLVIIAGVLAVMTGINGFDVKNSRSFNQYFAKCEEELGGKPVERRPEKIHCALVKFGNIVKANGELDEVESWKLFEDTISDANKLEQAKMLFYKCYNETIQSGSTGKEQAMKIITCASPNLDLLDKLN</sequence>
<keyword evidence="4" id="KW-1185">Reference proteome</keyword>
<accession>A0A6P3XNP4</accession>
<dbReference type="InterPro" id="IPR036728">
    <property type="entry name" value="PBP_GOBP_sf"/>
</dbReference>
<keyword evidence="2" id="KW-0732">Signal</keyword>
<dbReference type="Gene3D" id="1.10.238.190">
    <property type="match status" value="1"/>
</dbReference>
<proteinExistence type="inferred from homology"/>
<comment type="similarity">
    <text evidence="1">Belongs to the ant venom allergen 2/4 family.</text>
</comment>
<evidence type="ECO:0000256" key="1">
    <source>
        <dbReference type="ARBA" id="ARBA00009932"/>
    </source>
</evidence>
<dbReference type="KEGG" id="dqu:106747251"/>
<dbReference type="InterPro" id="IPR055216">
    <property type="entry name" value="Sol_i_2/4"/>
</dbReference>
<organism evidence="4 5">
    <name type="scientific">Dinoponera quadriceps</name>
    <name type="common">South American ant</name>
    <dbReference type="NCBI Taxonomy" id="609295"/>
    <lineage>
        <taxon>Eukaryota</taxon>
        <taxon>Metazoa</taxon>
        <taxon>Ecdysozoa</taxon>
        <taxon>Arthropoda</taxon>
        <taxon>Hexapoda</taxon>
        <taxon>Insecta</taxon>
        <taxon>Pterygota</taxon>
        <taxon>Neoptera</taxon>
        <taxon>Endopterygota</taxon>
        <taxon>Hymenoptera</taxon>
        <taxon>Apocrita</taxon>
        <taxon>Aculeata</taxon>
        <taxon>Formicoidea</taxon>
        <taxon>Formicidae</taxon>
        <taxon>Ponerinae</taxon>
        <taxon>Ponerini</taxon>
        <taxon>Dinoponera</taxon>
    </lineage>
</organism>
<dbReference type="OrthoDB" id="7553147at2759"/>
<evidence type="ECO:0000256" key="2">
    <source>
        <dbReference type="SAM" id="SignalP"/>
    </source>
</evidence>
<dbReference type="AlphaFoldDB" id="A0A6P3XNP4"/>
<feature type="signal peptide" evidence="2">
    <location>
        <begin position="1"/>
        <end position="19"/>
    </location>
</feature>
<dbReference type="SUPFAM" id="SSF47565">
    <property type="entry name" value="Insect pheromone/odorant-binding proteins"/>
    <property type="match status" value="1"/>
</dbReference>
<evidence type="ECO:0000259" key="3">
    <source>
        <dbReference type="Pfam" id="PF22750"/>
    </source>
</evidence>
<name>A0A6P3XNP4_DINQU</name>
<dbReference type="Pfam" id="PF22750">
    <property type="entry name" value="Sol_i_2"/>
    <property type="match status" value="1"/>
</dbReference>
<dbReference type="RefSeq" id="XP_014480090.1">
    <property type="nucleotide sequence ID" value="XM_014624604.1"/>
</dbReference>
<protein>
    <submittedName>
        <fullName evidence="5">Uncharacterized protein LOC106747251 isoform X1</fullName>
    </submittedName>
</protein>
<gene>
    <name evidence="5" type="primary">LOC106747251</name>
</gene>
<feature type="chain" id="PRO_5028400848" evidence="2">
    <location>
        <begin position="20"/>
        <end position="130"/>
    </location>
</feature>
<dbReference type="GO" id="GO:0005549">
    <property type="term" value="F:odorant binding"/>
    <property type="evidence" value="ECO:0007669"/>
    <property type="project" value="InterPro"/>
</dbReference>
<feature type="domain" description="Ant venom allergen Sol i 2/4" evidence="3">
    <location>
        <begin position="34"/>
        <end position="122"/>
    </location>
</feature>
<dbReference type="Proteomes" id="UP000515204">
    <property type="component" value="Unplaced"/>
</dbReference>
<dbReference type="InterPro" id="IPR038211">
    <property type="entry name" value="Ant_venon_allerg_soli_2/4_sf"/>
</dbReference>
<reference evidence="5" key="1">
    <citation type="submission" date="2025-08" db="UniProtKB">
        <authorList>
            <consortium name="RefSeq"/>
        </authorList>
    </citation>
    <scope>IDENTIFICATION</scope>
</reference>
<dbReference type="GeneID" id="106747251"/>
<evidence type="ECO:0000313" key="4">
    <source>
        <dbReference type="Proteomes" id="UP000515204"/>
    </source>
</evidence>
<evidence type="ECO:0000313" key="5">
    <source>
        <dbReference type="RefSeq" id="XP_014480090.1"/>
    </source>
</evidence>